<dbReference type="GO" id="GO:0008810">
    <property type="term" value="F:cellulase activity"/>
    <property type="evidence" value="ECO:0007669"/>
    <property type="project" value="UniProtKB-EC"/>
</dbReference>
<evidence type="ECO:0000256" key="4">
    <source>
        <dbReference type="ARBA" id="ARBA00022801"/>
    </source>
</evidence>
<keyword evidence="10" id="KW-0732">Signal</keyword>
<dbReference type="Gene3D" id="2.70.100.10">
    <property type="entry name" value="Glycoside hydrolase, family 7, domain"/>
    <property type="match status" value="1"/>
</dbReference>
<dbReference type="Pfam" id="PF00840">
    <property type="entry name" value="Glyco_hydro_7"/>
    <property type="match status" value="1"/>
</dbReference>
<evidence type="ECO:0000256" key="10">
    <source>
        <dbReference type="SAM" id="SignalP"/>
    </source>
</evidence>
<dbReference type="PRINTS" id="PR00734">
    <property type="entry name" value="GLHYDRLASE7"/>
</dbReference>
<evidence type="ECO:0000256" key="5">
    <source>
        <dbReference type="ARBA" id="ARBA00023001"/>
    </source>
</evidence>
<evidence type="ECO:0000313" key="11">
    <source>
        <dbReference type="EMBL" id="BAF57417.1"/>
    </source>
</evidence>
<proteinExistence type="evidence at transcript level"/>
<dbReference type="InterPro" id="IPR037019">
    <property type="entry name" value="Glyco_hydro_7_sf"/>
</dbReference>
<dbReference type="InterPro" id="IPR001722">
    <property type="entry name" value="Glyco_hydro_7"/>
</dbReference>
<evidence type="ECO:0000256" key="1">
    <source>
        <dbReference type="ARBA" id="ARBA00000966"/>
    </source>
</evidence>
<sequence length="409" mass="44041">MILLLCGFGLSQLAGSSEVHPKITWKKCTKAGCSSQSGGIVIDSEWREIVDANGKKCMTDSQSWDSSVCSGPADCSQKCYLQGYKYSDAGVSTTGDAVRLKFVTPTGIGSRVYLFDETAGTYVNFKVLNKEFTFDIDTSQVPCAVNGALYFSEMDPDGGKSRFPNNKAGAKYGTGYCDAQCPRDGKFIGNNANFRRQYGSCCFEWDIWEGNVGATQMAAHPCSATVNTPAAVCESNCNQCDTAGCAWNPYKVESNMGKGHTYYGKGQQVDPTKKITVVTQFKTADGTDLGQLKEVRRLYVQGGKVIPNNKKIQNDKPFDSIGDDCCQNGSSGDAAYVTRGGDKAFTTSFRRGAVLAMSIWTDGSMGWLNSGDAGPCGNPSGGKDGLAKQYPNAYVEFSNIRFGDIDSTY</sequence>
<keyword evidence="5" id="KW-0136">Cellulose degradation</keyword>
<keyword evidence="8" id="KW-0326">Glycosidase</keyword>
<dbReference type="EC" id="3.2.1.4" evidence="3"/>
<evidence type="ECO:0000256" key="6">
    <source>
        <dbReference type="ARBA" id="ARBA00023180"/>
    </source>
</evidence>
<dbReference type="PANTHER" id="PTHR33753">
    <property type="entry name" value="1,4-BETA-D-GLUCAN CELLOBIOHYDROLASE B"/>
    <property type="match status" value="1"/>
</dbReference>
<comment type="similarity">
    <text evidence="2">Belongs to the glycosyl hydrolase 7 (cellulase C) family.</text>
</comment>
<evidence type="ECO:0000256" key="7">
    <source>
        <dbReference type="ARBA" id="ARBA00023277"/>
    </source>
</evidence>
<keyword evidence="4 11" id="KW-0378">Hydrolase</keyword>
<feature type="signal peptide" evidence="10">
    <location>
        <begin position="1"/>
        <end position="16"/>
    </location>
</feature>
<dbReference type="CAZy" id="GH7">
    <property type="family name" value="Glycoside Hydrolase Family 7"/>
</dbReference>
<evidence type="ECO:0000256" key="2">
    <source>
        <dbReference type="ARBA" id="ARBA00006044"/>
    </source>
</evidence>
<name>A4UX07_9EUKA</name>
<organism evidence="11">
    <name type="scientific">uncultured symbiotic protist of Mastotermes darwiniensis</name>
    <dbReference type="NCBI Taxonomy" id="403661"/>
    <lineage>
        <taxon>Eukaryota</taxon>
        <taxon>environmental samples</taxon>
    </lineage>
</organism>
<dbReference type="SUPFAM" id="SSF49899">
    <property type="entry name" value="Concanavalin A-like lectins/glucanases"/>
    <property type="match status" value="1"/>
</dbReference>
<evidence type="ECO:0000256" key="9">
    <source>
        <dbReference type="ARBA" id="ARBA00023326"/>
    </source>
</evidence>
<keyword evidence="6" id="KW-0325">Glycoprotein</keyword>
<dbReference type="InterPro" id="IPR013320">
    <property type="entry name" value="ConA-like_dom_sf"/>
</dbReference>
<dbReference type="AlphaFoldDB" id="A4UX07"/>
<feature type="chain" id="PRO_5002675095" description="cellulase" evidence="10">
    <location>
        <begin position="17"/>
        <end position="409"/>
    </location>
</feature>
<keyword evidence="7" id="KW-0119">Carbohydrate metabolism</keyword>
<dbReference type="PANTHER" id="PTHR33753:SF1">
    <property type="entry name" value="ENDO-BETA-1,4-GLUCANASE CELB"/>
    <property type="match status" value="1"/>
</dbReference>
<comment type="catalytic activity">
    <reaction evidence="1">
        <text>Endohydrolysis of (1-&gt;4)-beta-D-glucosidic linkages in cellulose, lichenin and cereal beta-D-glucans.</text>
        <dbReference type="EC" id="3.2.1.4"/>
    </reaction>
</comment>
<keyword evidence="9" id="KW-0624">Polysaccharide degradation</keyword>
<dbReference type="GO" id="GO:0030245">
    <property type="term" value="P:cellulose catabolic process"/>
    <property type="evidence" value="ECO:0007669"/>
    <property type="project" value="UniProtKB-KW"/>
</dbReference>
<dbReference type="EMBL" id="AB274658">
    <property type="protein sequence ID" value="BAF57417.1"/>
    <property type="molecule type" value="mRNA"/>
</dbReference>
<evidence type="ECO:0000256" key="8">
    <source>
        <dbReference type="ARBA" id="ARBA00023295"/>
    </source>
</evidence>
<accession>A4UX07</accession>
<protein>
    <recommendedName>
        <fullName evidence="3">cellulase</fullName>
        <ecNumber evidence="3">3.2.1.4</ecNumber>
    </recommendedName>
</protein>
<evidence type="ECO:0000256" key="3">
    <source>
        <dbReference type="ARBA" id="ARBA00012601"/>
    </source>
</evidence>
<reference evidence="11" key="1">
    <citation type="journal article" date="2010" name="PLoS ONE">
        <title>Phylogenetic analysis of cellulolytic enzyme genes from representative lineages of termites and a related cockroach.</title>
        <authorList>
            <person name="Todaka N."/>
            <person name="Inoue T."/>
            <person name="Saita K."/>
            <person name="Ohkuma M."/>
            <person name="Nalepa C.A."/>
            <person name="Lenz M."/>
            <person name="Kudo T."/>
            <person name="Moriya S."/>
        </authorList>
    </citation>
    <scope>NUCLEOTIDE SEQUENCE</scope>
</reference>